<gene>
    <name evidence="5" type="primary">aepX</name>
    <name evidence="5" type="ORF">C5748_10655</name>
</gene>
<dbReference type="EMBL" id="PVBR01000006">
    <property type="protein sequence ID" value="PRD43698.1"/>
    <property type="molecule type" value="Genomic_DNA"/>
</dbReference>
<comment type="similarity">
    <text evidence="3">Belongs to the isocitrate lyase/PEP mutase superfamily. PEP mutase family.</text>
</comment>
<keyword evidence="6" id="KW-1185">Reference proteome</keyword>
<dbReference type="RefSeq" id="WP_105741910.1">
    <property type="nucleotide sequence ID" value="NZ_PVBR01000006.1"/>
</dbReference>
<dbReference type="InterPro" id="IPR040442">
    <property type="entry name" value="Pyrv_kinase-like_dom_sf"/>
</dbReference>
<dbReference type="EC" id="5.4.2.9" evidence="2"/>
<dbReference type="InterPro" id="IPR015813">
    <property type="entry name" value="Pyrv/PenolPyrv_kinase-like_dom"/>
</dbReference>
<protein>
    <recommendedName>
        <fullName evidence="2">phosphoenolpyruvate mutase</fullName>
        <ecNumber evidence="2">5.4.2.9</ecNumber>
    </recommendedName>
</protein>
<organism evidence="5 6">
    <name type="scientific">Phyllobacterium phragmitis</name>
    <dbReference type="NCBI Taxonomy" id="2670329"/>
    <lineage>
        <taxon>Bacteria</taxon>
        <taxon>Pseudomonadati</taxon>
        <taxon>Pseudomonadota</taxon>
        <taxon>Alphaproteobacteria</taxon>
        <taxon>Hyphomicrobiales</taxon>
        <taxon>Phyllobacteriaceae</taxon>
        <taxon>Phyllobacterium</taxon>
    </lineage>
</organism>
<dbReference type="GO" id="GO:0050188">
    <property type="term" value="F:phosphoenolpyruvate mutase activity"/>
    <property type="evidence" value="ECO:0007669"/>
    <property type="project" value="UniProtKB-EC"/>
</dbReference>
<dbReference type="AlphaFoldDB" id="A0A2S9IT58"/>
<keyword evidence="1" id="KW-0413">Isomerase</keyword>
<dbReference type="Proteomes" id="UP000239434">
    <property type="component" value="Unassembled WGS sequence"/>
</dbReference>
<reference evidence="5 6" key="1">
    <citation type="submission" date="2018-02" db="EMBL/GenBank/DDBJ databases">
        <title>The draft genome of Phyllobacterium sp. 1N-3.</title>
        <authorList>
            <person name="Liu L."/>
            <person name="Li L."/>
            <person name="Zhang X."/>
            <person name="Wang T."/>
            <person name="Liang L."/>
        </authorList>
    </citation>
    <scope>NUCLEOTIDE SEQUENCE [LARGE SCALE GENOMIC DNA]</scope>
    <source>
        <strain evidence="5 6">1N-3</strain>
    </source>
</reference>
<accession>A0A2S9IT58</accession>
<dbReference type="CDD" id="cd00377">
    <property type="entry name" value="ICL_PEPM"/>
    <property type="match status" value="1"/>
</dbReference>
<name>A0A2S9IT58_9HYPH</name>
<dbReference type="PANTHER" id="PTHR42905:SF7">
    <property type="entry name" value="PHOSPHOENOLPYRUVATE PHOSPHOMUTASE"/>
    <property type="match status" value="1"/>
</dbReference>
<evidence type="ECO:0000313" key="6">
    <source>
        <dbReference type="Proteomes" id="UP000239434"/>
    </source>
</evidence>
<feature type="compositionally biased region" description="Polar residues" evidence="4">
    <location>
        <begin position="1"/>
        <end position="14"/>
    </location>
</feature>
<feature type="region of interest" description="Disordered" evidence="4">
    <location>
        <begin position="1"/>
        <end position="20"/>
    </location>
</feature>
<dbReference type="Gene3D" id="3.20.20.60">
    <property type="entry name" value="Phosphoenolpyruvate-binding domains"/>
    <property type="match status" value="1"/>
</dbReference>
<evidence type="ECO:0000256" key="2">
    <source>
        <dbReference type="ARBA" id="ARBA00024063"/>
    </source>
</evidence>
<dbReference type="NCBIfam" id="TIGR02320">
    <property type="entry name" value="PEP_mutase"/>
    <property type="match status" value="1"/>
</dbReference>
<keyword evidence="5" id="KW-0670">Pyruvate</keyword>
<dbReference type="SUPFAM" id="SSF51621">
    <property type="entry name" value="Phosphoenolpyruvate/pyruvate domain"/>
    <property type="match status" value="1"/>
</dbReference>
<evidence type="ECO:0000256" key="4">
    <source>
        <dbReference type="SAM" id="MobiDB-lite"/>
    </source>
</evidence>
<evidence type="ECO:0000313" key="5">
    <source>
        <dbReference type="EMBL" id="PRD43698.1"/>
    </source>
</evidence>
<comment type="caution">
    <text evidence="5">The sequence shown here is derived from an EMBL/GenBank/DDBJ whole genome shotgun (WGS) entry which is preliminary data.</text>
</comment>
<evidence type="ECO:0000256" key="3">
    <source>
        <dbReference type="ARBA" id="ARBA00038455"/>
    </source>
</evidence>
<dbReference type="InterPro" id="IPR039556">
    <property type="entry name" value="ICL/PEPM"/>
</dbReference>
<dbReference type="Pfam" id="PF13714">
    <property type="entry name" value="PEP_mutase"/>
    <property type="match status" value="1"/>
</dbReference>
<dbReference type="InterPro" id="IPR012698">
    <property type="entry name" value="PEnolPyrv_PMutase_core"/>
</dbReference>
<proteinExistence type="inferred from homology"/>
<dbReference type="PANTHER" id="PTHR42905">
    <property type="entry name" value="PHOSPHOENOLPYRUVATE CARBOXYLASE"/>
    <property type="match status" value="1"/>
</dbReference>
<sequence length="332" mass="35387">MLNSSTGEIPSQGTKLAHADEERHARAASGIAAFIPKSIGRVDDPTDALRRLITSPDLSFLMEAHDGLSAAIARQAGFAGLWASGLSISASLGYRDANEASWTDVVEVVGRMADASGLPILVDGDSGFGNFNNARLLAAKLLQRGAAGVCLEDKGFPKMNSFVGDRHPLADIDEFSGRLKAVKDTTGDDLILVARIEALIAGYGLEEALMRAEAYAAAGADAILIHSRKSVPDEILAFADQWQNKLPVVIVPTKYYKTPVAAYRDAGISTVIWANHAMRAAVAGMRQICGRIIAEESIAGIEPDVATLDEVFRLLGYDELAAAEERYLPKHG</sequence>
<evidence type="ECO:0000256" key="1">
    <source>
        <dbReference type="ARBA" id="ARBA00023235"/>
    </source>
</evidence>